<comment type="caution">
    <text evidence="1">The sequence shown here is derived from an EMBL/GenBank/DDBJ whole genome shotgun (WGS) entry which is preliminary data.</text>
</comment>
<name>A0A256IBB8_9EURY</name>
<keyword evidence="2" id="KW-1185">Reference proteome</keyword>
<dbReference type="AlphaFoldDB" id="A0A256IBB8"/>
<sequence length="70" mass="7937">MAKTTLETIDELLEGALDGVDDPETRYKLRSARQLLHVVRRRHDGVDEVVEDAVTDEDVIDGLRELGYLD</sequence>
<accession>A0A256IBB8</accession>
<evidence type="ECO:0000313" key="1">
    <source>
        <dbReference type="EMBL" id="OYR53763.1"/>
    </source>
</evidence>
<organism evidence="1 2">
    <name type="scientific">Halorubrum halodurans</name>
    <dbReference type="NCBI Taxonomy" id="1383851"/>
    <lineage>
        <taxon>Archaea</taxon>
        <taxon>Methanobacteriati</taxon>
        <taxon>Methanobacteriota</taxon>
        <taxon>Stenosarchaea group</taxon>
        <taxon>Halobacteria</taxon>
        <taxon>Halobacteriales</taxon>
        <taxon>Haloferacaceae</taxon>
        <taxon>Halorubrum</taxon>
    </lineage>
</organism>
<reference evidence="1 2" key="1">
    <citation type="journal article" date="2014" name="Front. Microbiol.">
        <title>Population and genomic analysis of the genus Halorubrum.</title>
        <authorList>
            <person name="Fullmer M.S."/>
            <person name="Soucy S.M."/>
            <person name="Swithers K.S."/>
            <person name="Makkay A.M."/>
            <person name="Wheeler R."/>
            <person name="Ventosa A."/>
            <person name="Gogarten J.P."/>
            <person name="Papke R.T."/>
        </authorList>
    </citation>
    <scope>NUCLEOTIDE SEQUENCE [LARGE SCALE GENOMIC DNA]</scope>
    <source>
        <strain evidence="1 2">Cb34</strain>
    </source>
</reference>
<dbReference type="OrthoDB" id="339831at2157"/>
<dbReference type="EMBL" id="NHPJ01000136">
    <property type="protein sequence ID" value="OYR53763.1"/>
    <property type="molecule type" value="Genomic_DNA"/>
</dbReference>
<proteinExistence type="predicted"/>
<protein>
    <submittedName>
        <fullName evidence="1">Uncharacterized protein</fullName>
    </submittedName>
</protein>
<dbReference type="Proteomes" id="UP000216308">
    <property type="component" value="Unassembled WGS sequence"/>
</dbReference>
<dbReference type="RefSeq" id="WP_094534594.1">
    <property type="nucleotide sequence ID" value="NZ_NHPJ01000136.1"/>
</dbReference>
<evidence type="ECO:0000313" key="2">
    <source>
        <dbReference type="Proteomes" id="UP000216308"/>
    </source>
</evidence>
<gene>
    <name evidence="1" type="ORF">DJ70_15525</name>
</gene>